<keyword evidence="4" id="KW-1185">Reference proteome</keyword>
<keyword evidence="2" id="KW-0057">Aromatic amino acid biosynthesis</keyword>
<reference evidence="3 4" key="1">
    <citation type="submission" date="2022-04" db="EMBL/GenBank/DDBJ databases">
        <title>Gracilibacillus sp. isolated from saltern.</title>
        <authorList>
            <person name="Won M."/>
            <person name="Lee C.-M."/>
            <person name="Woen H.-Y."/>
            <person name="Kwon S.-W."/>
        </authorList>
    </citation>
    <scope>NUCLEOTIDE SEQUENCE [LARGE SCALE GENOMIC DNA]</scope>
    <source>
        <strain evidence="3 4">SSWR10-1</strain>
    </source>
</reference>
<protein>
    <recommendedName>
        <fullName evidence="1 2">chorismate mutase</fullName>
        <ecNumber evidence="1 2">5.4.99.5</ecNumber>
    </recommendedName>
</protein>
<dbReference type="NCBIfam" id="TIGR01796">
    <property type="entry name" value="CM_mono_aroH"/>
    <property type="match status" value="1"/>
</dbReference>
<dbReference type="PIRSF" id="PIRSF005965">
    <property type="entry name" value="Chor_mut_AroH"/>
    <property type="match status" value="1"/>
</dbReference>
<dbReference type="EMBL" id="CP095072">
    <property type="protein sequence ID" value="UOQ47581.1"/>
    <property type="molecule type" value="Genomic_DNA"/>
</dbReference>
<dbReference type="RefSeq" id="WP_244716859.1">
    <property type="nucleotide sequence ID" value="NZ_CP095072.1"/>
</dbReference>
<dbReference type="PANTHER" id="PTHR21164">
    <property type="entry name" value="CHORISMATE MUTASE"/>
    <property type="match status" value="1"/>
</dbReference>
<evidence type="ECO:0000313" key="3">
    <source>
        <dbReference type="EMBL" id="UOQ47581.1"/>
    </source>
</evidence>
<dbReference type="GO" id="GO:0004106">
    <property type="term" value="F:chorismate mutase activity"/>
    <property type="evidence" value="ECO:0007669"/>
    <property type="project" value="UniProtKB-EC"/>
</dbReference>
<accession>A0ABY4EU34</accession>
<dbReference type="CDD" id="cd02185">
    <property type="entry name" value="AroH"/>
    <property type="match status" value="1"/>
</dbReference>
<gene>
    <name evidence="3" type="primary">aroH</name>
    <name evidence="3" type="ORF">MUN88_16175</name>
</gene>
<dbReference type="Gene3D" id="3.30.1330.40">
    <property type="entry name" value="RutC-like"/>
    <property type="match status" value="1"/>
</dbReference>
<proteinExistence type="predicted"/>
<dbReference type="InterPro" id="IPR008243">
    <property type="entry name" value="Chorismate_mutase_AroH"/>
</dbReference>
<organism evidence="3 4">
    <name type="scientific">Gracilibacillus caseinilyticus</name>
    <dbReference type="NCBI Taxonomy" id="2932256"/>
    <lineage>
        <taxon>Bacteria</taxon>
        <taxon>Bacillati</taxon>
        <taxon>Bacillota</taxon>
        <taxon>Bacilli</taxon>
        <taxon>Bacillales</taxon>
        <taxon>Bacillaceae</taxon>
        <taxon>Gracilibacillus</taxon>
    </lineage>
</organism>
<keyword evidence="2 3" id="KW-0413">Isomerase</keyword>
<dbReference type="InterPro" id="IPR035959">
    <property type="entry name" value="RutC-like_sf"/>
</dbReference>
<evidence type="ECO:0000256" key="2">
    <source>
        <dbReference type="PROSITE-ProRule" id="PRU00514"/>
    </source>
</evidence>
<dbReference type="Proteomes" id="UP000831782">
    <property type="component" value="Chromosome"/>
</dbReference>
<dbReference type="PANTHER" id="PTHR21164:SF0">
    <property type="entry name" value="CHORISMATE MUTASE AROH"/>
    <property type="match status" value="1"/>
</dbReference>
<dbReference type="SUPFAM" id="SSF55298">
    <property type="entry name" value="YjgF-like"/>
    <property type="match status" value="1"/>
</dbReference>
<sequence>MIRGIRGAVTVEHNDVDEIIQSTKQLIEEMASHNDIDPETIAQVLISVTTDLNATFPAKALRLLEGWKYVPVMCMPEIEVPGSLPKCIRVMMTVNTNMAQKEVEHIYLNDAVKLRPDLVESNHTKERR</sequence>
<evidence type="ECO:0000256" key="1">
    <source>
        <dbReference type="NCBIfam" id="TIGR01796"/>
    </source>
</evidence>
<name>A0ABY4EU34_9BACI</name>
<evidence type="ECO:0000313" key="4">
    <source>
        <dbReference type="Proteomes" id="UP000831782"/>
    </source>
</evidence>
<comment type="catalytic activity">
    <reaction evidence="2">
        <text>chorismate = prephenate</text>
        <dbReference type="Rhea" id="RHEA:13897"/>
        <dbReference type="ChEBI" id="CHEBI:29748"/>
        <dbReference type="ChEBI" id="CHEBI:29934"/>
        <dbReference type="EC" id="5.4.99.5"/>
    </reaction>
</comment>
<dbReference type="Pfam" id="PF07736">
    <property type="entry name" value="CM_1"/>
    <property type="match status" value="1"/>
</dbReference>
<keyword evidence="2" id="KW-0028">Amino-acid biosynthesis</keyword>
<dbReference type="EC" id="5.4.99.5" evidence="1 2"/>
<dbReference type="PROSITE" id="PS51167">
    <property type="entry name" value="CHORISMATE_MUT_1"/>
    <property type="match status" value="1"/>
</dbReference>